<protein>
    <submittedName>
        <fullName evidence="1">Uncharacterized protein</fullName>
    </submittedName>
</protein>
<comment type="caution">
    <text evidence="1">The sequence shown here is derived from an EMBL/GenBank/DDBJ whole genome shotgun (WGS) entry which is preliminary data.</text>
</comment>
<dbReference type="AlphaFoldDB" id="A0A5N3P6P8"/>
<keyword evidence="2" id="KW-1185">Reference proteome</keyword>
<proteinExistence type="predicted"/>
<dbReference type="Proteomes" id="UP000325684">
    <property type="component" value="Unassembled WGS sequence"/>
</dbReference>
<evidence type="ECO:0000313" key="1">
    <source>
        <dbReference type="EMBL" id="KAB0265399.1"/>
    </source>
</evidence>
<accession>A0A5N3P6P8</accession>
<dbReference type="RefSeq" id="WP_150947393.1">
    <property type="nucleotide sequence ID" value="NZ_VCMV01000036.1"/>
</dbReference>
<organism evidence="1 2">
    <name type="scientific">Microvirga brassicacearum</name>
    <dbReference type="NCBI Taxonomy" id="2580413"/>
    <lineage>
        <taxon>Bacteria</taxon>
        <taxon>Pseudomonadati</taxon>
        <taxon>Pseudomonadota</taxon>
        <taxon>Alphaproteobacteria</taxon>
        <taxon>Hyphomicrobiales</taxon>
        <taxon>Methylobacteriaceae</taxon>
        <taxon>Microvirga</taxon>
    </lineage>
</organism>
<gene>
    <name evidence="1" type="ORF">FEZ63_18940</name>
</gene>
<reference evidence="1 2" key="1">
    <citation type="journal article" date="2019" name="Microorganisms">
        <title>Genome Insights into the Novel Species Microvirga brassicacearum, a Rapeseed Endophyte with Biotechnological Potential.</title>
        <authorList>
            <person name="Jimenez-Gomez A."/>
            <person name="Saati-Santamaria Z."/>
            <person name="Igual J.M."/>
            <person name="Rivas R."/>
            <person name="Mateos P.F."/>
            <person name="Garcia-Fraile P."/>
        </authorList>
    </citation>
    <scope>NUCLEOTIDE SEQUENCE [LARGE SCALE GENOMIC DNA]</scope>
    <source>
        <strain evidence="1 2">CDVBN77</strain>
    </source>
</reference>
<dbReference type="EMBL" id="VCMV01000036">
    <property type="protein sequence ID" value="KAB0265399.1"/>
    <property type="molecule type" value="Genomic_DNA"/>
</dbReference>
<dbReference type="OrthoDB" id="7996442at2"/>
<name>A0A5N3P6P8_9HYPH</name>
<evidence type="ECO:0000313" key="2">
    <source>
        <dbReference type="Proteomes" id="UP000325684"/>
    </source>
</evidence>
<sequence>MTRHADGGPEEGDKMVRQKLQYFVGNVTEKKFISASDVKLLQCHVLEGGVFNRHEAEALLALDRSVDADESWAPVYSSLIVNFVVRRTLPSGTVTADDALWLTSALDLAGPTETSINIAYAILDEAQHVDIAVLDFIMRCRQQARLQKLAA</sequence>